<gene>
    <name evidence="5" type="ORF">AA23TX_10029</name>
</gene>
<dbReference type="GO" id="GO:0006355">
    <property type="term" value="P:regulation of DNA-templated transcription"/>
    <property type="evidence" value="ECO:0007669"/>
    <property type="project" value="InterPro"/>
</dbReference>
<protein>
    <recommendedName>
        <fullName evidence="4">HTH luxR-type domain-containing protein</fullName>
    </recommendedName>
</protein>
<evidence type="ECO:0000313" key="5">
    <source>
        <dbReference type="EMBL" id="VVJ25285.1"/>
    </source>
</evidence>
<evidence type="ECO:0000256" key="1">
    <source>
        <dbReference type="ARBA" id="ARBA00023015"/>
    </source>
</evidence>
<dbReference type="PROSITE" id="PS50043">
    <property type="entry name" value="HTH_LUXR_2"/>
    <property type="match status" value="1"/>
</dbReference>
<name>A0A6I8MB73_9PSEU</name>
<dbReference type="PRINTS" id="PR00038">
    <property type="entry name" value="HTHLUXR"/>
</dbReference>
<evidence type="ECO:0000256" key="3">
    <source>
        <dbReference type="ARBA" id="ARBA00023163"/>
    </source>
</evidence>
<dbReference type="AlphaFoldDB" id="A0A6I8MB73"/>
<dbReference type="Pfam" id="PF00196">
    <property type="entry name" value="GerE"/>
    <property type="match status" value="1"/>
</dbReference>
<evidence type="ECO:0000259" key="4">
    <source>
        <dbReference type="PROSITE" id="PS50043"/>
    </source>
</evidence>
<feature type="domain" description="HTH luxR-type" evidence="4">
    <location>
        <begin position="179"/>
        <end position="244"/>
    </location>
</feature>
<dbReference type="SUPFAM" id="SSF46894">
    <property type="entry name" value="C-terminal effector domain of the bipartite response regulators"/>
    <property type="match status" value="1"/>
</dbReference>
<keyword evidence="3" id="KW-0804">Transcription</keyword>
<accession>A0A6I8MB73</accession>
<proteinExistence type="predicted"/>
<organism evidence="5 6">
    <name type="scientific">Amycolatopsis camponoti</name>
    <dbReference type="NCBI Taxonomy" id="2606593"/>
    <lineage>
        <taxon>Bacteria</taxon>
        <taxon>Bacillati</taxon>
        <taxon>Actinomycetota</taxon>
        <taxon>Actinomycetes</taxon>
        <taxon>Pseudonocardiales</taxon>
        <taxon>Pseudonocardiaceae</taxon>
        <taxon>Amycolatopsis</taxon>
    </lineage>
</organism>
<keyword evidence="1" id="KW-0805">Transcription regulation</keyword>
<dbReference type="GO" id="GO:0003677">
    <property type="term" value="F:DNA binding"/>
    <property type="evidence" value="ECO:0007669"/>
    <property type="project" value="UniProtKB-KW"/>
</dbReference>
<dbReference type="Gene3D" id="1.10.10.10">
    <property type="entry name" value="Winged helix-like DNA-binding domain superfamily/Winged helix DNA-binding domain"/>
    <property type="match status" value="1"/>
</dbReference>
<dbReference type="EMBL" id="CABVGP010000004">
    <property type="protein sequence ID" value="VVJ25285.1"/>
    <property type="molecule type" value="Genomic_DNA"/>
</dbReference>
<dbReference type="PANTHER" id="PTHR44688:SF16">
    <property type="entry name" value="DNA-BINDING TRANSCRIPTIONAL ACTIVATOR DEVR_DOSR"/>
    <property type="match status" value="1"/>
</dbReference>
<dbReference type="InterPro" id="IPR036388">
    <property type="entry name" value="WH-like_DNA-bd_sf"/>
</dbReference>
<sequence length="245" mass="26938">MGSELTARHLDRALEVVREFRSAGPAAGLAGLGRLVGCDFVSCTSAEHTTRRLTGAVTERPEDNLMRHPEFRAQVSRHPAFAAHRSGRLPLGTSAALTDLADLRTLRALPLYTDFYRPRGTIDQLLCVVEVDDRAGRILTLSRSRPGFSSLDRALVDLLAPHLAQALAREERPPVHPVDAAATELLTARERQVAEAVTRAACDREIARRLGISSRTVQKHLQRIYRKLDLTSRTELLVRLSGAGS</sequence>
<reference evidence="5 6" key="1">
    <citation type="submission" date="2019-09" db="EMBL/GenBank/DDBJ databases">
        <authorList>
            <person name="Leyn A S."/>
        </authorList>
    </citation>
    <scope>NUCLEOTIDE SEQUENCE [LARGE SCALE GENOMIC DNA]</scope>
    <source>
        <strain evidence="5">AA231_1</strain>
    </source>
</reference>
<dbReference type="PANTHER" id="PTHR44688">
    <property type="entry name" value="DNA-BINDING TRANSCRIPTIONAL ACTIVATOR DEVR_DOSR"/>
    <property type="match status" value="1"/>
</dbReference>
<dbReference type="InterPro" id="IPR016032">
    <property type="entry name" value="Sig_transdc_resp-reg_C-effctor"/>
</dbReference>
<dbReference type="CDD" id="cd06170">
    <property type="entry name" value="LuxR_C_like"/>
    <property type="match status" value="1"/>
</dbReference>
<dbReference type="SMART" id="SM00421">
    <property type="entry name" value="HTH_LUXR"/>
    <property type="match status" value="1"/>
</dbReference>
<dbReference type="RefSeq" id="WP_155549889.1">
    <property type="nucleotide sequence ID" value="NZ_CABVGP010000004.1"/>
</dbReference>
<dbReference type="Proteomes" id="UP000399805">
    <property type="component" value="Unassembled WGS sequence"/>
</dbReference>
<keyword evidence="2" id="KW-0238">DNA-binding</keyword>
<evidence type="ECO:0000256" key="2">
    <source>
        <dbReference type="ARBA" id="ARBA00023125"/>
    </source>
</evidence>
<keyword evidence="6" id="KW-1185">Reference proteome</keyword>
<dbReference type="InterPro" id="IPR000792">
    <property type="entry name" value="Tscrpt_reg_LuxR_C"/>
</dbReference>
<evidence type="ECO:0000313" key="6">
    <source>
        <dbReference type="Proteomes" id="UP000399805"/>
    </source>
</evidence>